<gene>
    <name evidence="2" type="ORF">OIDMADRAFT_183243</name>
</gene>
<dbReference type="EMBL" id="KN832884">
    <property type="protein sequence ID" value="KIM96480.1"/>
    <property type="molecule type" value="Genomic_DNA"/>
</dbReference>
<dbReference type="Proteomes" id="UP000054321">
    <property type="component" value="Unassembled WGS sequence"/>
</dbReference>
<feature type="compositionally biased region" description="Low complexity" evidence="1">
    <location>
        <begin position="67"/>
        <end position="86"/>
    </location>
</feature>
<reference evidence="3" key="2">
    <citation type="submission" date="2015-01" db="EMBL/GenBank/DDBJ databases">
        <title>Evolutionary Origins and Diversification of the Mycorrhizal Mutualists.</title>
        <authorList>
            <consortium name="DOE Joint Genome Institute"/>
            <consortium name="Mycorrhizal Genomics Consortium"/>
            <person name="Kohler A."/>
            <person name="Kuo A."/>
            <person name="Nagy L.G."/>
            <person name="Floudas D."/>
            <person name="Copeland A."/>
            <person name="Barry K.W."/>
            <person name="Cichocki N."/>
            <person name="Veneault-Fourrey C."/>
            <person name="LaButti K."/>
            <person name="Lindquist E.A."/>
            <person name="Lipzen A."/>
            <person name="Lundell T."/>
            <person name="Morin E."/>
            <person name="Murat C."/>
            <person name="Riley R."/>
            <person name="Ohm R."/>
            <person name="Sun H."/>
            <person name="Tunlid A."/>
            <person name="Henrissat B."/>
            <person name="Grigoriev I.V."/>
            <person name="Hibbett D.S."/>
            <person name="Martin F."/>
        </authorList>
    </citation>
    <scope>NUCLEOTIDE SEQUENCE [LARGE SCALE GENOMIC DNA]</scope>
    <source>
        <strain evidence="3">Zn</strain>
    </source>
</reference>
<dbReference type="InParanoid" id="A0A0C3GK18"/>
<proteinExistence type="predicted"/>
<name>A0A0C3GK18_OIDMZ</name>
<evidence type="ECO:0000313" key="3">
    <source>
        <dbReference type="Proteomes" id="UP000054321"/>
    </source>
</evidence>
<feature type="region of interest" description="Disordered" evidence="1">
    <location>
        <begin position="1"/>
        <end position="89"/>
    </location>
</feature>
<evidence type="ECO:0000313" key="2">
    <source>
        <dbReference type="EMBL" id="KIM96480.1"/>
    </source>
</evidence>
<evidence type="ECO:0000256" key="1">
    <source>
        <dbReference type="SAM" id="MobiDB-lite"/>
    </source>
</evidence>
<organism evidence="2 3">
    <name type="scientific">Oidiodendron maius (strain Zn)</name>
    <dbReference type="NCBI Taxonomy" id="913774"/>
    <lineage>
        <taxon>Eukaryota</taxon>
        <taxon>Fungi</taxon>
        <taxon>Dikarya</taxon>
        <taxon>Ascomycota</taxon>
        <taxon>Pezizomycotina</taxon>
        <taxon>Leotiomycetes</taxon>
        <taxon>Leotiomycetes incertae sedis</taxon>
        <taxon>Myxotrichaceae</taxon>
        <taxon>Oidiodendron</taxon>
    </lineage>
</organism>
<sequence length="201" mass="23027">MDQAVRSPPNNSILELPQPQRSVSHQNQIRPISRVAQLHRRSDEDIPGIQVLREDHSQSDPRASNTSQNHNSPSLSQHSSRNSSNPPISPLYQTVIPAFNPNHYDLSSTTVCLCIPLTIKNPLNRWRQRRSSVKELRARDDELRREYARLKQIENQFRGGLPPYEEAQKEFIHVVNDGLERPRSLAVPNHVLDQEMVVGSR</sequence>
<dbReference type="AlphaFoldDB" id="A0A0C3GK18"/>
<accession>A0A0C3GK18</accession>
<keyword evidence="3" id="KW-1185">Reference proteome</keyword>
<feature type="compositionally biased region" description="Polar residues" evidence="1">
    <location>
        <begin position="8"/>
        <end position="30"/>
    </location>
</feature>
<protein>
    <submittedName>
        <fullName evidence="2">Uncharacterized protein</fullName>
    </submittedName>
</protein>
<reference evidence="2 3" key="1">
    <citation type="submission" date="2014-04" db="EMBL/GenBank/DDBJ databases">
        <authorList>
            <consortium name="DOE Joint Genome Institute"/>
            <person name="Kuo A."/>
            <person name="Martino E."/>
            <person name="Perotto S."/>
            <person name="Kohler A."/>
            <person name="Nagy L.G."/>
            <person name="Floudas D."/>
            <person name="Copeland A."/>
            <person name="Barry K.W."/>
            <person name="Cichocki N."/>
            <person name="Veneault-Fourrey C."/>
            <person name="LaButti K."/>
            <person name="Lindquist E.A."/>
            <person name="Lipzen A."/>
            <person name="Lundell T."/>
            <person name="Morin E."/>
            <person name="Murat C."/>
            <person name="Sun H."/>
            <person name="Tunlid A."/>
            <person name="Henrissat B."/>
            <person name="Grigoriev I.V."/>
            <person name="Hibbett D.S."/>
            <person name="Martin F."/>
            <person name="Nordberg H.P."/>
            <person name="Cantor M.N."/>
            <person name="Hua S.X."/>
        </authorList>
    </citation>
    <scope>NUCLEOTIDE SEQUENCE [LARGE SCALE GENOMIC DNA]</scope>
    <source>
        <strain evidence="2 3">Zn</strain>
    </source>
</reference>
<dbReference type="HOGENOM" id="CLU_1360790_0_0_1"/>